<dbReference type="AlphaFoldDB" id="A0A7S3I3B5"/>
<proteinExistence type="predicted"/>
<dbReference type="EMBL" id="HBIE01022563">
    <property type="protein sequence ID" value="CAE0311900.1"/>
    <property type="molecule type" value="Transcribed_RNA"/>
</dbReference>
<organism evidence="1">
    <name type="scientific">Favella ehrenbergii</name>
    <dbReference type="NCBI Taxonomy" id="182087"/>
    <lineage>
        <taxon>Eukaryota</taxon>
        <taxon>Sar</taxon>
        <taxon>Alveolata</taxon>
        <taxon>Ciliophora</taxon>
        <taxon>Intramacronucleata</taxon>
        <taxon>Spirotrichea</taxon>
        <taxon>Choreotrichia</taxon>
        <taxon>Tintinnida</taxon>
        <taxon>Xystonellidae</taxon>
        <taxon>Favella</taxon>
    </lineage>
</organism>
<name>A0A7S3I3B5_9SPIT</name>
<gene>
    <name evidence="1" type="ORF">FEHR0123_LOCUS6820</name>
</gene>
<reference evidence="1" key="1">
    <citation type="submission" date="2021-01" db="EMBL/GenBank/DDBJ databases">
        <authorList>
            <person name="Corre E."/>
            <person name="Pelletier E."/>
            <person name="Niang G."/>
            <person name="Scheremetjew M."/>
            <person name="Finn R."/>
            <person name="Kale V."/>
            <person name="Holt S."/>
            <person name="Cochrane G."/>
            <person name="Meng A."/>
            <person name="Brown T."/>
            <person name="Cohen L."/>
        </authorList>
    </citation>
    <scope>NUCLEOTIDE SEQUENCE</scope>
    <source>
        <strain evidence="1">Fehren 1</strain>
    </source>
</reference>
<evidence type="ECO:0000313" key="1">
    <source>
        <dbReference type="EMBL" id="CAE0311900.1"/>
    </source>
</evidence>
<sequence length="105" mass="11870">MCLAIRKDFIRLALFEGANEHFERVCILVLLESFFFKHGLLRELASTIRTRVDGHLALKCEQTCSESSTLALPSCFVLLLPFLLGGVRVTQKFFFTVKDPALAHL</sequence>
<accession>A0A7S3I3B5</accession>
<protein>
    <submittedName>
        <fullName evidence="1">Uncharacterized protein</fullName>
    </submittedName>
</protein>